<dbReference type="EMBL" id="BPFB01000012">
    <property type="protein sequence ID" value="GIU45348.1"/>
    <property type="molecule type" value="Genomic_DNA"/>
</dbReference>
<keyword evidence="2" id="KW-1185">Reference proteome</keyword>
<accession>A0ABQ4PCR7</accession>
<sequence length="101" mass="12204">MRNEDVELENTVKRVYLDTAIEALESNGRYWNSTIPRPTAKKLYQMLEERGYGHLMHTEISPRYEHVFYHERDFEQVQLIAIERARLQNLYPEMSEQEFPI</sequence>
<organism evidence="1 2">
    <name type="scientific">Shewanella algidipiscicola</name>
    <dbReference type="NCBI Taxonomy" id="614070"/>
    <lineage>
        <taxon>Bacteria</taxon>
        <taxon>Pseudomonadati</taxon>
        <taxon>Pseudomonadota</taxon>
        <taxon>Gammaproteobacteria</taxon>
        <taxon>Alteromonadales</taxon>
        <taxon>Shewanellaceae</taxon>
        <taxon>Shewanella</taxon>
    </lineage>
</organism>
<protein>
    <submittedName>
        <fullName evidence="1">Uncharacterized protein</fullName>
    </submittedName>
</protein>
<evidence type="ECO:0000313" key="2">
    <source>
        <dbReference type="Proteomes" id="UP000761574"/>
    </source>
</evidence>
<reference evidence="1 2" key="1">
    <citation type="submission" date="2021-05" db="EMBL/GenBank/DDBJ databases">
        <title>Molecular characterization for Shewanella algae harboring chromosomal blaOXA-55-like strains isolated from clinical and environment sample.</title>
        <authorList>
            <person name="Ohama Y."/>
            <person name="Aoki K."/>
            <person name="Harada S."/>
            <person name="Moriya K."/>
            <person name="Ishii Y."/>
            <person name="Tateda K."/>
        </authorList>
    </citation>
    <scope>NUCLEOTIDE SEQUENCE [LARGE SCALE GENOMIC DNA]</scope>
    <source>
        <strain evidence="1 2">LMG 23746</strain>
    </source>
</reference>
<dbReference type="RefSeq" id="WP_119978212.1">
    <property type="nucleotide sequence ID" value="NZ_BPFB01000012.1"/>
</dbReference>
<comment type="caution">
    <text evidence="1">The sequence shown here is derived from an EMBL/GenBank/DDBJ whole genome shotgun (WGS) entry which is preliminary data.</text>
</comment>
<proteinExistence type="predicted"/>
<gene>
    <name evidence="1" type="ORF">TUM4630_13210</name>
</gene>
<name>A0ABQ4PCR7_9GAMM</name>
<dbReference type="Proteomes" id="UP000761574">
    <property type="component" value="Unassembled WGS sequence"/>
</dbReference>
<evidence type="ECO:0000313" key="1">
    <source>
        <dbReference type="EMBL" id="GIU45348.1"/>
    </source>
</evidence>